<evidence type="ECO:0000313" key="7">
    <source>
        <dbReference type="EnsemblMetazoa" id="XP_022673394"/>
    </source>
</evidence>
<dbReference type="InterPro" id="IPR000467">
    <property type="entry name" value="G_patch_dom"/>
</dbReference>
<keyword evidence="8" id="KW-1185">Reference proteome</keyword>
<accession>A0A7M7KX92</accession>
<organism evidence="7 8">
    <name type="scientific">Varroa destructor</name>
    <name type="common">Honeybee mite</name>
    <dbReference type="NCBI Taxonomy" id="109461"/>
    <lineage>
        <taxon>Eukaryota</taxon>
        <taxon>Metazoa</taxon>
        <taxon>Ecdysozoa</taxon>
        <taxon>Arthropoda</taxon>
        <taxon>Chelicerata</taxon>
        <taxon>Arachnida</taxon>
        <taxon>Acari</taxon>
        <taxon>Parasitiformes</taxon>
        <taxon>Mesostigmata</taxon>
        <taxon>Gamasina</taxon>
        <taxon>Dermanyssoidea</taxon>
        <taxon>Varroidae</taxon>
        <taxon>Varroa</taxon>
    </lineage>
</organism>
<dbReference type="GO" id="GO:0005654">
    <property type="term" value="C:nucleoplasm"/>
    <property type="evidence" value="ECO:0007669"/>
    <property type="project" value="TreeGrafter"/>
</dbReference>
<dbReference type="PROSITE" id="PS50174">
    <property type="entry name" value="G_PATCH"/>
    <property type="match status" value="1"/>
</dbReference>
<evidence type="ECO:0000256" key="1">
    <source>
        <dbReference type="ARBA" id="ARBA00004123"/>
    </source>
</evidence>
<dbReference type="PANTHER" id="PTHR23340">
    <property type="entry name" value="ARGININE/SERINE RICH SPLICING FACTOR SF4/14"/>
    <property type="match status" value="1"/>
</dbReference>
<evidence type="ECO:0000259" key="6">
    <source>
        <dbReference type="PROSITE" id="PS50174"/>
    </source>
</evidence>
<evidence type="ECO:0000256" key="3">
    <source>
        <dbReference type="ARBA" id="ARBA00023187"/>
    </source>
</evidence>
<evidence type="ECO:0000256" key="4">
    <source>
        <dbReference type="ARBA" id="ARBA00023242"/>
    </source>
</evidence>
<feature type="compositionally biased region" description="Polar residues" evidence="5">
    <location>
        <begin position="129"/>
        <end position="138"/>
    </location>
</feature>
<protein>
    <recommendedName>
        <fullName evidence="6">G-patch domain-containing protein</fullName>
    </recommendedName>
</protein>
<dbReference type="OrthoDB" id="4822at2759"/>
<dbReference type="KEGG" id="vde:111255570"/>
<feature type="compositionally biased region" description="Low complexity" evidence="5">
    <location>
        <begin position="110"/>
        <end position="128"/>
    </location>
</feature>
<dbReference type="SMART" id="SM00443">
    <property type="entry name" value="G_patch"/>
    <property type="match status" value="1"/>
</dbReference>
<dbReference type="RefSeq" id="XP_022673394.1">
    <property type="nucleotide sequence ID" value="XM_022817659.1"/>
</dbReference>
<sequence>MQLYESHRLSELKFYRMAWRADESQRAFIEKKLEELKRRKEGGSFLPEEKPVVPEKKPRPASKNKVKASAFDASSASRSDASKPRTSFEGILGGTGDGSIPVQPPPTVPEPTTMATPSSASQAATSSQVSNDSLPSLTNVFKNDGSFLEQFKKMQKLKIEVRSKQEPQLETTDAQRKLEEETAGELTARDMVAEPRRQQIERLAISVVVNGPSCETQAKAGKDMKFLTEQTGNEWEFYQERLTALSAAKDRAEQSGALPMVREEVDREARRQKRKTRWGDWGPEQNRDLPLMAYAQQVYGSTDLTPDQWKQLEDQRKMRAIFEMMQAKKAHLAKLQAAGKVKYEYDSDEDDEGGTWEHKRRALEMEKTREQAKKLTQNARGKHHMGDFLPTEELEQFMKRYEALKNGQSLNLNAYEENKLKEDNVGFQMLQKMGWNEGSGLGAQGAGITTPVAAQGNTEQRGLGQAKPGDLNAEDDEYEAYRKRMMLAYRFRPNPLNNPRRQYY</sequence>
<feature type="domain" description="G-patch" evidence="6">
    <location>
        <begin position="422"/>
        <end position="468"/>
    </location>
</feature>
<comment type="subcellular location">
    <subcellularLocation>
        <location evidence="1">Nucleus</location>
    </subcellularLocation>
</comment>
<feature type="region of interest" description="Disordered" evidence="5">
    <location>
        <begin position="163"/>
        <end position="193"/>
    </location>
</feature>
<feature type="region of interest" description="Disordered" evidence="5">
    <location>
        <begin position="250"/>
        <end position="282"/>
    </location>
</feature>
<dbReference type="AlphaFoldDB" id="A0A7M7KX92"/>
<dbReference type="GeneID" id="111255570"/>
<feature type="compositionally biased region" description="Basic and acidic residues" evidence="5">
    <location>
        <begin position="37"/>
        <end position="58"/>
    </location>
</feature>
<dbReference type="PANTHER" id="PTHR23340:SF0">
    <property type="entry name" value="SURP AND G-PATCH DOMAIN-CONTAINING PROTEIN 1 ISOFORM X1"/>
    <property type="match status" value="1"/>
</dbReference>
<proteinExistence type="predicted"/>
<keyword evidence="2" id="KW-0507">mRNA processing</keyword>
<evidence type="ECO:0000256" key="2">
    <source>
        <dbReference type="ARBA" id="ARBA00022664"/>
    </source>
</evidence>
<name>A0A7M7KX92_VARDE</name>
<dbReference type="GO" id="GO:0003723">
    <property type="term" value="F:RNA binding"/>
    <property type="evidence" value="ECO:0007669"/>
    <property type="project" value="TreeGrafter"/>
</dbReference>
<dbReference type="GO" id="GO:0006397">
    <property type="term" value="P:mRNA processing"/>
    <property type="evidence" value="ECO:0007669"/>
    <property type="project" value="UniProtKB-KW"/>
</dbReference>
<dbReference type="Proteomes" id="UP000594260">
    <property type="component" value="Unplaced"/>
</dbReference>
<feature type="compositionally biased region" description="Basic and acidic residues" evidence="5">
    <location>
        <begin position="163"/>
        <end position="180"/>
    </location>
</feature>
<dbReference type="GO" id="GO:0008380">
    <property type="term" value="P:RNA splicing"/>
    <property type="evidence" value="ECO:0007669"/>
    <property type="project" value="UniProtKB-KW"/>
</dbReference>
<keyword evidence="4" id="KW-0539">Nucleus</keyword>
<dbReference type="InParanoid" id="A0A7M7KX92"/>
<dbReference type="InterPro" id="IPR040169">
    <property type="entry name" value="SUGP1/2"/>
</dbReference>
<dbReference type="EnsemblMetazoa" id="XM_022817659">
    <property type="protein sequence ID" value="XP_022673394"/>
    <property type="gene ID" value="LOC111255570"/>
</dbReference>
<evidence type="ECO:0000313" key="8">
    <source>
        <dbReference type="Proteomes" id="UP000594260"/>
    </source>
</evidence>
<reference evidence="7" key="1">
    <citation type="submission" date="2021-01" db="UniProtKB">
        <authorList>
            <consortium name="EnsemblMetazoa"/>
        </authorList>
    </citation>
    <scope>IDENTIFICATION</scope>
</reference>
<feature type="compositionally biased region" description="Low complexity" evidence="5">
    <location>
        <begin position="68"/>
        <end position="79"/>
    </location>
</feature>
<feature type="region of interest" description="Disordered" evidence="5">
    <location>
        <begin position="37"/>
        <end position="138"/>
    </location>
</feature>
<evidence type="ECO:0000256" key="5">
    <source>
        <dbReference type="SAM" id="MobiDB-lite"/>
    </source>
</evidence>
<keyword evidence="3" id="KW-0508">mRNA splicing</keyword>
<dbReference type="OMA" id="MSYQLAN"/>
<dbReference type="Pfam" id="PF01585">
    <property type="entry name" value="G-patch"/>
    <property type="match status" value="1"/>
</dbReference>